<dbReference type="InterPro" id="IPR052919">
    <property type="entry name" value="TA_system_RNase"/>
</dbReference>
<evidence type="ECO:0000259" key="1">
    <source>
        <dbReference type="Pfam" id="PF01850"/>
    </source>
</evidence>
<dbReference type="EMBL" id="JACHOB010000007">
    <property type="protein sequence ID" value="MBB4660284.1"/>
    <property type="molecule type" value="Genomic_DNA"/>
</dbReference>
<dbReference type="Gene3D" id="3.40.50.1010">
    <property type="entry name" value="5'-nuclease"/>
    <property type="match status" value="1"/>
</dbReference>
<accession>A0A840I7Z1</accession>
<dbReference type="InterPro" id="IPR029060">
    <property type="entry name" value="PIN-like_dom_sf"/>
</dbReference>
<sequence>MTTLVIDTNALIFAATNSPKLTARARATMEEGGNLLLASTASVYEVGNKHCLGKMPFSATAFHGSCLDLGVLFRAPSVAVMQLAAELEWEERDPWDRIIAATAIDLAGGQVVTRDEAFDHLAGIERVW</sequence>
<dbReference type="InterPro" id="IPR002716">
    <property type="entry name" value="PIN_dom"/>
</dbReference>
<dbReference type="PANTHER" id="PTHR36173:SF2">
    <property type="entry name" value="RIBONUCLEASE VAPC16"/>
    <property type="match status" value="1"/>
</dbReference>
<comment type="caution">
    <text evidence="2">The sequence shown here is derived from an EMBL/GenBank/DDBJ whole genome shotgun (WGS) entry which is preliminary data.</text>
</comment>
<dbReference type="RefSeq" id="WP_183819687.1">
    <property type="nucleotide sequence ID" value="NZ_JACHOB010000007.1"/>
</dbReference>
<dbReference type="Pfam" id="PF01850">
    <property type="entry name" value="PIN"/>
    <property type="match status" value="1"/>
</dbReference>
<proteinExistence type="predicted"/>
<evidence type="ECO:0000313" key="3">
    <source>
        <dbReference type="Proteomes" id="UP000563524"/>
    </source>
</evidence>
<dbReference type="InterPro" id="IPR041705">
    <property type="entry name" value="PIN_Sll0205"/>
</dbReference>
<gene>
    <name evidence="2" type="ORF">GGQ59_002834</name>
</gene>
<keyword evidence="3" id="KW-1185">Reference proteome</keyword>
<evidence type="ECO:0000313" key="2">
    <source>
        <dbReference type="EMBL" id="MBB4660284.1"/>
    </source>
</evidence>
<feature type="domain" description="PIN" evidence="1">
    <location>
        <begin position="5"/>
        <end position="123"/>
    </location>
</feature>
<dbReference type="SUPFAM" id="SSF88723">
    <property type="entry name" value="PIN domain-like"/>
    <property type="match status" value="1"/>
</dbReference>
<organism evidence="2 3">
    <name type="scientific">Parvularcula dongshanensis</name>
    <dbReference type="NCBI Taxonomy" id="1173995"/>
    <lineage>
        <taxon>Bacteria</taxon>
        <taxon>Pseudomonadati</taxon>
        <taxon>Pseudomonadota</taxon>
        <taxon>Alphaproteobacteria</taxon>
        <taxon>Parvularculales</taxon>
        <taxon>Parvularculaceae</taxon>
        <taxon>Parvularcula</taxon>
    </lineage>
</organism>
<name>A0A840I7Z1_9PROT</name>
<dbReference type="Proteomes" id="UP000563524">
    <property type="component" value="Unassembled WGS sequence"/>
</dbReference>
<protein>
    <submittedName>
        <fullName evidence="2">PIN domain nuclease of toxin-antitoxin system</fullName>
    </submittedName>
</protein>
<reference evidence="2 3" key="1">
    <citation type="submission" date="2020-08" db="EMBL/GenBank/DDBJ databases">
        <title>Genomic Encyclopedia of Type Strains, Phase IV (KMG-IV): sequencing the most valuable type-strain genomes for metagenomic binning, comparative biology and taxonomic classification.</title>
        <authorList>
            <person name="Goeker M."/>
        </authorList>
    </citation>
    <scope>NUCLEOTIDE SEQUENCE [LARGE SCALE GENOMIC DNA]</scope>
    <source>
        <strain evidence="2 3">DSM 102850</strain>
    </source>
</reference>
<dbReference type="CDD" id="cd09872">
    <property type="entry name" value="PIN_Sll0205-like"/>
    <property type="match status" value="1"/>
</dbReference>
<dbReference type="PANTHER" id="PTHR36173">
    <property type="entry name" value="RIBONUCLEASE VAPC16-RELATED"/>
    <property type="match status" value="1"/>
</dbReference>
<dbReference type="AlphaFoldDB" id="A0A840I7Z1"/>